<reference evidence="2 3" key="1">
    <citation type="submission" date="2020-08" db="EMBL/GenBank/DDBJ databases">
        <title>Functional genomics of gut bacteria from endangered species of beetles.</title>
        <authorList>
            <person name="Carlos-Shanley C."/>
        </authorList>
    </citation>
    <scope>NUCLEOTIDE SEQUENCE [LARGE SCALE GENOMIC DNA]</scope>
    <source>
        <strain evidence="2 3">S00245</strain>
    </source>
</reference>
<dbReference type="EMBL" id="JACHLR010000044">
    <property type="protein sequence ID" value="MBB4861020.1"/>
    <property type="molecule type" value="Genomic_DNA"/>
</dbReference>
<dbReference type="Proteomes" id="UP000555448">
    <property type="component" value="Unassembled WGS sequence"/>
</dbReference>
<proteinExistence type="predicted"/>
<name>A0A7W7NZ87_9SPHN</name>
<gene>
    <name evidence="2" type="ORF">HNO88_004368</name>
</gene>
<evidence type="ECO:0000313" key="2">
    <source>
        <dbReference type="EMBL" id="MBB4861020.1"/>
    </source>
</evidence>
<sequence>MPDAELVSDIRALIADLPTYGYRRVHALLRRQAARTGRTAPNPKRVYRVMKVHGLLLQRHSG</sequence>
<feature type="non-terminal residue" evidence="2">
    <location>
        <position position="62"/>
    </location>
</feature>
<evidence type="ECO:0000313" key="3">
    <source>
        <dbReference type="Proteomes" id="UP000555448"/>
    </source>
</evidence>
<dbReference type="Pfam" id="PF13276">
    <property type="entry name" value="HTH_21"/>
    <property type="match status" value="1"/>
</dbReference>
<dbReference type="InterPro" id="IPR025948">
    <property type="entry name" value="HTH-like_dom"/>
</dbReference>
<protein>
    <submittedName>
        <fullName evidence="2">Transposase InsO family protein</fullName>
    </submittedName>
</protein>
<feature type="domain" description="HTH-like" evidence="1">
    <location>
        <begin position="4"/>
        <end position="59"/>
    </location>
</feature>
<dbReference type="AlphaFoldDB" id="A0A7W7NZ87"/>
<accession>A0A7W7NZ87</accession>
<organism evidence="2 3">
    <name type="scientific">Novosphingobium chloroacetimidivorans</name>
    <dbReference type="NCBI Taxonomy" id="1428314"/>
    <lineage>
        <taxon>Bacteria</taxon>
        <taxon>Pseudomonadati</taxon>
        <taxon>Pseudomonadota</taxon>
        <taxon>Alphaproteobacteria</taxon>
        <taxon>Sphingomonadales</taxon>
        <taxon>Sphingomonadaceae</taxon>
        <taxon>Novosphingobium</taxon>
    </lineage>
</organism>
<keyword evidence="3" id="KW-1185">Reference proteome</keyword>
<evidence type="ECO:0000259" key="1">
    <source>
        <dbReference type="Pfam" id="PF13276"/>
    </source>
</evidence>
<comment type="caution">
    <text evidence="2">The sequence shown here is derived from an EMBL/GenBank/DDBJ whole genome shotgun (WGS) entry which is preliminary data.</text>
</comment>